<sequence>MSSKFLAIYLLFAFLSHGTCSYMATTASGWDDHDFFRQCPPSRCSKDGPEIRFPHRLESGSNTSSACGASCARLACSGQDTILHHPFLGPCKVTSIDYKEAVLNIIPPVDPSSPCPLQKLIIDGLPPDDYNGCQLYRRVPAKIVHCSKEFTPNGTSPVDGYAFMNNADYITSKISCLSEASHFSYLVYAQLYMYVLPLDCRIVSRGSIPISGPGYPTDIGGPTFKERAERIINFAETTVRVSKSFQVLL</sequence>
<evidence type="ECO:0000256" key="4">
    <source>
        <dbReference type="ARBA" id="ARBA00012483"/>
    </source>
</evidence>
<keyword evidence="10" id="KW-0833">Ubl conjugation pathway</keyword>
<feature type="signal peptide" evidence="15">
    <location>
        <begin position="1"/>
        <end position="21"/>
    </location>
</feature>
<comment type="subcellular location">
    <subcellularLocation>
        <location evidence="2">Membrane</location>
        <topology evidence="2">Single-pass membrane protein</topology>
    </subcellularLocation>
</comment>
<dbReference type="Gramene" id="OPUNC01G00930.1">
    <property type="protein sequence ID" value="OPUNC01G00930.1"/>
    <property type="gene ID" value="OPUNC01G00930"/>
</dbReference>
<evidence type="ECO:0000256" key="14">
    <source>
        <dbReference type="ARBA" id="ARBA00024209"/>
    </source>
</evidence>
<dbReference type="GO" id="GO:0016020">
    <property type="term" value="C:membrane"/>
    <property type="evidence" value="ECO:0007669"/>
    <property type="project" value="UniProtKB-SubCell"/>
</dbReference>
<evidence type="ECO:0000313" key="18">
    <source>
        <dbReference type="Proteomes" id="UP000026962"/>
    </source>
</evidence>
<keyword evidence="6" id="KW-0812">Transmembrane</keyword>
<comment type="similarity">
    <text evidence="14">Belongs to the RING-type zinc finger family. ATL subfamily.</text>
</comment>
<evidence type="ECO:0000313" key="17">
    <source>
        <dbReference type="EnsemblPlants" id="OPUNC01G00930.1"/>
    </source>
</evidence>
<keyword evidence="9" id="KW-0863">Zinc-finger</keyword>
<dbReference type="Proteomes" id="UP000026962">
    <property type="component" value="Chromosome 1"/>
</dbReference>
<feature type="domain" description="Wall-associated receptor kinase galacturonan-binding" evidence="16">
    <location>
        <begin position="39"/>
        <end position="105"/>
    </location>
</feature>
<evidence type="ECO:0000256" key="1">
    <source>
        <dbReference type="ARBA" id="ARBA00000900"/>
    </source>
</evidence>
<dbReference type="AlphaFoldDB" id="A0A0E0JDC2"/>
<reference evidence="17" key="2">
    <citation type="submission" date="2018-05" db="EMBL/GenBank/DDBJ databases">
        <title>OpunRS2 (Oryza punctata Reference Sequence Version 2).</title>
        <authorList>
            <person name="Zhang J."/>
            <person name="Kudrna D."/>
            <person name="Lee S."/>
            <person name="Talag J."/>
            <person name="Welchert J."/>
            <person name="Wing R.A."/>
        </authorList>
    </citation>
    <scope>NUCLEOTIDE SEQUENCE [LARGE SCALE GENOMIC DNA]</scope>
</reference>
<dbReference type="PANTHER" id="PTHR46279">
    <property type="entry name" value="RING/U-BOX SUPERFAMILY PROTEIN"/>
    <property type="match status" value="1"/>
</dbReference>
<keyword evidence="12" id="KW-1133">Transmembrane helix</keyword>
<evidence type="ECO:0000259" key="16">
    <source>
        <dbReference type="Pfam" id="PF13947"/>
    </source>
</evidence>
<evidence type="ECO:0000256" key="13">
    <source>
        <dbReference type="ARBA" id="ARBA00023136"/>
    </source>
</evidence>
<keyword evidence="8 15" id="KW-0732">Signal</keyword>
<name>A0A0E0JDC2_ORYPU</name>
<evidence type="ECO:0000256" key="5">
    <source>
        <dbReference type="ARBA" id="ARBA00022679"/>
    </source>
</evidence>
<evidence type="ECO:0000256" key="10">
    <source>
        <dbReference type="ARBA" id="ARBA00022786"/>
    </source>
</evidence>
<feature type="chain" id="PRO_5002363975" description="RING-type E3 ubiquitin transferase" evidence="15">
    <location>
        <begin position="22"/>
        <end position="249"/>
    </location>
</feature>
<organism evidence="17">
    <name type="scientific">Oryza punctata</name>
    <name type="common">Red rice</name>
    <dbReference type="NCBI Taxonomy" id="4537"/>
    <lineage>
        <taxon>Eukaryota</taxon>
        <taxon>Viridiplantae</taxon>
        <taxon>Streptophyta</taxon>
        <taxon>Embryophyta</taxon>
        <taxon>Tracheophyta</taxon>
        <taxon>Spermatophyta</taxon>
        <taxon>Magnoliopsida</taxon>
        <taxon>Liliopsida</taxon>
        <taxon>Poales</taxon>
        <taxon>Poaceae</taxon>
        <taxon>BOP clade</taxon>
        <taxon>Oryzoideae</taxon>
        <taxon>Oryzeae</taxon>
        <taxon>Oryzinae</taxon>
        <taxon>Oryza</taxon>
    </lineage>
</organism>
<evidence type="ECO:0000256" key="15">
    <source>
        <dbReference type="SAM" id="SignalP"/>
    </source>
</evidence>
<dbReference type="InterPro" id="IPR025287">
    <property type="entry name" value="WAK_GUB"/>
</dbReference>
<keyword evidence="18" id="KW-1185">Reference proteome</keyword>
<evidence type="ECO:0000256" key="12">
    <source>
        <dbReference type="ARBA" id="ARBA00022989"/>
    </source>
</evidence>
<keyword evidence="11" id="KW-0862">Zinc</keyword>
<evidence type="ECO:0000256" key="6">
    <source>
        <dbReference type="ARBA" id="ARBA00022692"/>
    </source>
</evidence>
<comment type="catalytic activity">
    <reaction evidence="1">
        <text>S-ubiquitinyl-[E2 ubiquitin-conjugating enzyme]-L-cysteine + [acceptor protein]-L-lysine = [E2 ubiquitin-conjugating enzyme]-L-cysteine + N(6)-ubiquitinyl-[acceptor protein]-L-lysine.</text>
        <dbReference type="EC" id="2.3.2.27"/>
    </reaction>
</comment>
<evidence type="ECO:0000256" key="7">
    <source>
        <dbReference type="ARBA" id="ARBA00022723"/>
    </source>
</evidence>
<evidence type="ECO:0000256" key="9">
    <source>
        <dbReference type="ARBA" id="ARBA00022771"/>
    </source>
</evidence>
<comment type="pathway">
    <text evidence="3">Protein modification; protein ubiquitination.</text>
</comment>
<dbReference type="EnsemblPlants" id="OPUNC01G00930.1">
    <property type="protein sequence ID" value="OPUNC01G00930.1"/>
    <property type="gene ID" value="OPUNC01G00930"/>
</dbReference>
<accession>A0A0E0JDC2</accession>
<proteinExistence type="inferred from homology"/>
<keyword evidence="5" id="KW-0808">Transferase</keyword>
<keyword evidence="7" id="KW-0479">Metal-binding</keyword>
<dbReference type="InterPro" id="IPR046948">
    <property type="entry name" value="ATL20-22-like"/>
</dbReference>
<dbReference type="PANTHER" id="PTHR46279:SF9">
    <property type="entry name" value="OS01G0116300 PROTEIN"/>
    <property type="match status" value="1"/>
</dbReference>
<dbReference type="HOGENOM" id="CLU_064397_0_1_1"/>
<evidence type="ECO:0000256" key="11">
    <source>
        <dbReference type="ARBA" id="ARBA00022833"/>
    </source>
</evidence>
<evidence type="ECO:0000256" key="8">
    <source>
        <dbReference type="ARBA" id="ARBA00022729"/>
    </source>
</evidence>
<evidence type="ECO:0000256" key="3">
    <source>
        <dbReference type="ARBA" id="ARBA00004906"/>
    </source>
</evidence>
<dbReference type="OMA" id="HGTIANF"/>
<reference evidence="17" key="1">
    <citation type="submission" date="2015-04" db="UniProtKB">
        <authorList>
            <consortium name="EnsemblPlants"/>
        </authorList>
    </citation>
    <scope>IDENTIFICATION</scope>
</reference>
<dbReference type="Pfam" id="PF13947">
    <property type="entry name" value="GUB_WAK_bind"/>
    <property type="match status" value="1"/>
</dbReference>
<evidence type="ECO:0000256" key="2">
    <source>
        <dbReference type="ARBA" id="ARBA00004167"/>
    </source>
</evidence>
<dbReference type="GO" id="GO:0061630">
    <property type="term" value="F:ubiquitin protein ligase activity"/>
    <property type="evidence" value="ECO:0007669"/>
    <property type="project" value="UniProtKB-EC"/>
</dbReference>
<keyword evidence="13" id="KW-0472">Membrane</keyword>
<dbReference type="EC" id="2.3.2.27" evidence="4"/>
<dbReference type="STRING" id="4537.A0A0E0JDC2"/>
<protein>
    <recommendedName>
        <fullName evidence="4">RING-type E3 ubiquitin transferase</fullName>
        <ecNumber evidence="4">2.3.2.27</ecNumber>
    </recommendedName>
</protein>
<dbReference type="GO" id="GO:0008270">
    <property type="term" value="F:zinc ion binding"/>
    <property type="evidence" value="ECO:0007669"/>
    <property type="project" value="UniProtKB-KW"/>
</dbReference>
<dbReference type="GO" id="GO:0030247">
    <property type="term" value="F:polysaccharide binding"/>
    <property type="evidence" value="ECO:0007669"/>
    <property type="project" value="InterPro"/>
</dbReference>